<reference evidence="1 2" key="1">
    <citation type="submission" date="2018-03" db="EMBL/GenBank/DDBJ databases">
        <title>Genomic Encyclopedia of Archaeal and Bacterial Type Strains, Phase II (KMG-II): from individual species to whole genera.</title>
        <authorList>
            <person name="Goeker M."/>
        </authorList>
    </citation>
    <scope>NUCLEOTIDE SEQUENCE [LARGE SCALE GENOMIC DNA]</scope>
    <source>
        <strain evidence="1 2">DSM 101533</strain>
    </source>
</reference>
<protein>
    <submittedName>
        <fullName evidence="1">Uncharacterized protein</fullName>
    </submittedName>
</protein>
<dbReference type="RefSeq" id="WP_106356556.1">
    <property type="nucleotide sequence ID" value="NZ_PVTP01000004.1"/>
</dbReference>
<name>A0A2T0W086_9RHOB</name>
<organism evidence="1 2">
    <name type="scientific">Yoonia maritima</name>
    <dbReference type="NCBI Taxonomy" id="1435347"/>
    <lineage>
        <taxon>Bacteria</taxon>
        <taxon>Pseudomonadati</taxon>
        <taxon>Pseudomonadota</taxon>
        <taxon>Alphaproteobacteria</taxon>
        <taxon>Rhodobacterales</taxon>
        <taxon>Paracoccaceae</taxon>
        <taxon>Yoonia</taxon>
    </lineage>
</organism>
<accession>A0A2T0W086</accession>
<evidence type="ECO:0000313" key="1">
    <source>
        <dbReference type="EMBL" id="PRY78232.1"/>
    </source>
</evidence>
<sequence>MTALDKYERLECDGLWRADSDAQRRDVVISFGNATLVIADGAGRPLTHWSLPAILRTNPGETPAIYAPGDDADETIEISDDLMIDAIGEIQKALDKARPKPGKLRHLTTAGITATALALAVFWLPGALTRQTLSVVPISKRIEIGATMLGHMQATTGAPCREPRANEAAVKLAQRLFGVETRTKIVVVPHLNQGAVSIPGRLILLDYGLLQQADDPAAPAGFIVASRAGTGENDPLETVLHSAGLGVTFKLLTTGEIPSEVLQENAQEITAGTGSTPNRAKLRAAFSAAQIPHAPYLALLDEMTGNMPDLGVDPVEGETLPAILTDSEWVSLQNICNI</sequence>
<keyword evidence="2" id="KW-1185">Reference proteome</keyword>
<dbReference type="EMBL" id="PVTP01000004">
    <property type="protein sequence ID" value="PRY78232.1"/>
    <property type="molecule type" value="Genomic_DNA"/>
</dbReference>
<gene>
    <name evidence="1" type="ORF">CLV80_104197</name>
</gene>
<evidence type="ECO:0000313" key="2">
    <source>
        <dbReference type="Proteomes" id="UP000238007"/>
    </source>
</evidence>
<comment type="caution">
    <text evidence="1">The sequence shown here is derived from an EMBL/GenBank/DDBJ whole genome shotgun (WGS) entry which is preliminary data.</text>
</comment>
<dbReference type="OrthoDB" id="7822309at2"/>
<proteinExistence type="predicted"/>
<dbReference type="AlphaFoldDB" id="A0A2T0W086"/>
<dbReference type="Proteomes" id="UP000238007">
    <property type="component" value="Unassembled WGS sequence"/>
</dbReference>